<evidence type="ECO:0000256" key="3">
    <source>
        <dbReference type="ARBA" id="ARBA00022752"/>
    </source>
</evidence>
<gene>
    <name evidence="4" type="ordered locus">Cyan7822_1329</name>
</gene>
<comment type="pathway">
    <text evidence="1">Biopolymer metabolism; poly-(R)-3-hydroxybutanoate biosynthesis.</text>
</comment>
<keyword evidence="3" id="KW-0583">PHB biosynthesis</keyword>
<dbReference type="Pfam" id="PF09712">
    <property type="entry name" value="PHA_synth_III_E"/>
    <property type="match status" value="1"/>
</dbReference>
<dbReference type="UniPathway" id="UPA00917"/>
<dbReference type="GO" id="GO:0042619">
    <property type="term" value="P:poly-hydroxybutyrate biosynthetic process"/>
    <property type="evidence" value="ECO:0007669"/>
    <property type="project" value="UniProtKB-KW"/>
</dbReference>
<keyword evidence="5" id="KW-1185">Reference proteome</keyword>
<organism evidence="4 5">
    <name type="scientific">Gloeothece verrucosa (strain PCC 7822)</name>
    <name type="common">Cyanothece sp. (strain PCC 7822)</name>
    <dbReference type="NCBI Taxonomy" id="497965"/>
    <lineage>
        <taxon>Bacteria</taxon>
        <taxon>Bacillati</taxon>
        <taxon>Cyanobacteriota</taxon>
        <taxon>Cyanophyceae</taxon>
        <taxon>Oscillatoriophycideae</taxon>
        <taxon>Chroococcales</taxon>
        <taxon>Aphanothecaceae</taxon>
        <taxon>Gloeothece</taxon>
        <taxon>Gloeothece verrucosa</taxon>
    </lineage>
</organism>
<dbReference type="NCBIfam" id="TIGR01834">
    <property type="entry name" value="PHA_synth_III_E"/>
    <property type="match status" value="1"/>
</dbReference>
<evidence type="ECO:0000313" key="4">
    <source>
        <dbReference type="EMBL" id="ADN13330.1"/>
    </source>
</evidence>
<proteinExistence type="predicted"/>
<dbReference type="InterPro" id="IPR010123">
    <property type="entry name" value="PHA_synth_III_E"/>
</dbReference>
<name>E0UHS3_GLOV7</name>
<dbReference type="OrthoDB" id="419215at2"/>
<accession>E0UHS3</accession>
<dbReference type="eggNOG" id="ENOG502ZA44">
    <property type="taxonomic scope" value="Bacteria"/>
</dbReference>
<evidence type="ECO:0000313" key="5">
    <source>
        <dbReference type="Proteomes" id="UP000008206"/>
    </source>
</evidence>
<evidence type="ECO:0000256" key="1">
    <source>
        <dbReference type="ARBA" id="ARBA00004683"/>
    </source>
</evidence>
<protein>
    <recommendedName>
        <fullName evidence="2">Poly(3-hydroxyalkanoate) polymerase subunit PhaE</fullName>
    </recommendedName>
</protein>
<dbReference type="AlphaFoldDB" id="E0UHS3"/>
<sequence length="336" mass="39293">MTNNSSSKLWTDTATEIVDIWTQTGTLMWKSWFDLMSSVPASNPIPQTAPELTEVTQRFLDNRELVVRFLKLSVDAWKDIFPKIEKGDDWQQILSKSIEQMQKQLTSYSQGSLQITKDSAELWKLYLQQMQKFNQLWVDPLGLFTETFGRAASGQRSALIELNNLYWNMLYEESFGSLMQTPLLGLPREFNRKLLEGFEAWRNFYKASIDYQLVLGDIQVRSFEALMKKLVSLAEEGKTVKDWRQFQTIWSQVADDVFAEAFSQEENLKIRGTFLNSLNAYRIQQQELIELYLKLLNMPVRSEVDEIHKTIYELRKEVKSLKKIVAKYEGKESFQL</sequence>
<dbReference type="RefSeq" id="WP_013321437.1">
    <property type="nucleotide sequence ID" value="NC_014501.1"/>
</dbReference>
<dbReference type="KEGG" id="cyj:Cyan7822_1329"/>
<dbReference type="HOGENOM" id="CLU_713134_0_0_3"/>
<dbReference type="EMBL" id="CP002198">
    <property type="protein sequence ID" value="ADN13330.1"/>
    <property type="molecule type" value="Genomic_DNA"/>
</dbReference>
<reference evidence="5" key="1">
    <citation type="journal article" date="2011" name="MBio">
        <title>Novel metabolic attributes of the genus Cyanothece, comprising a group of unicellular nitrogen-fixing Cyanobacteria.</title>
        <authorList>
            <person name="Bandyopadhyay A."/>
            <person name="Elvitigala T."/>
            <person name="Welsh E."/>
            <person name="Stockel J."/>
            <person name="Liberton M."/>
            <person name="Min H."/>
            <person name="Sherman L.A."/>
            <person name="Pakrasi H.B."/>
        </authorList>
    </citation>
    <scope>NUCLEOTIDE SEQUENCE [LARGE SCALE GENOMIC DNA]</scope>
    <source>
        <strain evidence="5">PCC 7822</strain>
    </source>
</reference>
<evidence type="ECO:0000256" key="2">
    <source>
        <dbReference type="ARBA" id="ARBA00019066"/>
    </source>
</evidence>
<dbReference type="STRING" id="497965.Cyan7822_1329"/>
<dbReference type="Proteomes" id="UP000008206">
    <property type="component" value="Chromosome"/>
</dbReference>